<sequence>MTKREYVSISKVYPNDGQIEGLPKNPRLIKGERFRKLCKSIKELPEMTEARDILVYPYNGGYIVIGGNMRLHAYRHLGWKEVPCCILPEGMPVEKLRQMLIQDNNPFGETDWDMIANEWDSKELDDWGFEVWQEPEQKYSEPSLEEQQEEESEEDIEKTDFYDMMLGDRIYDSNNDFDIPNLRADEQPVSGLVIPLSAWGADTRQKKGISTYHFYVEDYRFEAIWKDPTTVLNSGCEAVIEPNLSLFDTTPVAYGLHQIYKKRWISRYWQECGVKVWADLNVAKKFQKWNRLGIPDGYNAFATRGYSDRQEYLKEEIQIAREISGKDIPNMIVYGGGDKIKDICVQNSIIYVEQFMANRIKKGD</sequence>
<gene>
    <name evidence="3" type="ORF">ERS852397_03255</name>
</gene>
<proteinExistence type="predicted"/>
<evidence type="ECO:0000313" key="4">
    <source>
        <dbReference type="Proteomes" id="UP000095517"/>
    </source>
</evidence>
<dbReference type="InterPro" id="IPR025530">
    <property type="entry name" value="DUF4417"/>
</dbReference>
<dbReference type="Gene3D" id="3.90.1530.10">
    <property type="entry name" value="Conserved hypothetical protein from pyrococcus furiosus pfu- 392566-001, ParB domain"/>
    <property type="match status" value="1"/>
</dbReference>
<dbReference type="SUPFAM" id="SSF110849">
    <property type="entry name" value="ParB/Sulfiredoxin"/>
    <property type="match status" value="1"/>
</dbReference>
<evidence type="ECO:0000259" key="2">
    <source>
        <dbReference type="Pfam" id="PF02195"/>
    </source>
</evidence>
<name>A0A174JFM8_9BACE</name>
<evidence type="ECO:0000256" key="1">
    <source>
        <dbReference type="SAM" id="MobiDB-lite"/>
    </source>
</evidence>
<organism evidence="3 4">
    <name type="scientific">Bacteroides finegoldii</name>
    <dbReference type="NCBI Taxonomy" id="338188"/>
    <lineage>
        <taxon>Bacteria</taxon>
        <taxon>Pseudomonadati</taxon>
        <taxon>Bacteroidota</taxon>
        <taxon>Bacteroidia</taxon>
        <taxon>Bacteroidales</taxon>
        <taxon>Bacteroidaceae</taxon>
        <taxon>Bacteroides</taxon>
    </lineage>
</organism>
<feature type="domain" description="ParB-like N-terminal" evidence="2">
    <location>
        <begin position="20"/>
        <end position="86"/>
    </location>
</feature>
<dbReference type="InterPro" id="IPR003115">
    <property type="entry name" value="ParB_N"/>
</dbReference>
<dbReference type="STRING" id="338188.ERS852397_03255"/>
<dbReference type="InterPro" id="IPR036086">
    <property type="entry name" value="ParB/Sulfiredoxin_sf"/>
</dbReference>
<dbReference type="Proteomes" id="UP000095517">
    <property type="component" value="Unassembled WGS sequence"/>
</dbReference>
<evidence type="ECO:0000313" key="3">
    <source>
        <dbReference type="EMBL" id="CUO98482.1"/>
    </source>
</evidence>
<accession>A0A174JFM8</accession>
<dbReference type="RefSeq" id="WP_055279672.1">
    <property type="nucleotide sequence ID" value="NZ_CABIXA010000022.1"/>
</dbReference>
<protein>
    <submittedName>
        <fullName evidence="3">ParB-like nuclease domain</fullName>
    </submittedName>
</protein>
<dbReference type="EMBL" id="CYZH01000022">
    <property type="protein sequence ID" value="CUO98482.1"/>
    <property type="molecule type" value="Genomic_DNA"/>
</dbReference>
<dbReference type="Pfam" id="PF14386">
    <property type="entry name" value="DUF4417"/>
    <property type="match status" value="1"/>
</dbReference>
<dbReference type="AlphaFoldDB" id="A0A174JFM8"/>
<feature type="region of interest" description="Disordered" evidence="1">
    <location>
        <begin position="136"/>
        <end position="156"/>
    </location>
</feature>
<reference evidence="3 4" key="1">
    <citation type="submission" date="2015-09" db="EMBL/GenBank/DDBJ databases">
        <authorList>
            <consortium name="Pathogen Informatics"/>
        </authorList>
    </citation>
    <scope>NUCLEOTIDE SEQUENCE [LARGE SCALE GENOMIC DNA]</scope>
    <source>
        <strain evidence="3 4">2789STDY5608840</strain>
    </source>
</reference>
<feature type="compositionally biased region" description="Acidic residues" evidence="1">
    <location>
        <begin position="143"/>
        <end position="156"/>
    </location>
</feature>
<dbReference type="Pfam" id="PF02195">
    <property type="entry name" value="ParB_N"/>
    <property type="match status" value="1"/>
</dbReference>